<dbReference type="InterPro" id="IPR002634">
    <property type="entry name" value="BolA"/>
</dbReference>
<dbReference type="InterPro" id="IPR050961">
    <property type="entry name" value="BolA/IbaG_stress_morph_reg"/>
</dbReference>
<dbReference type="Gene3D" id="3.30.300.90">
    <property type="entry name" value="BolA-like"/>
    <property type="match status" value="1"/>
</dbReference>
<evidence type="ECO:0008006" key="5">
    <source>
        <dbReference type="Google" id="ProtNLM"/>
    </source>
</evidence>
<keyword evidence="4" id="KW-1185">Reference proteome</keyword>
<evidence type="ECO:0000256" key="2">
    <source>
        <dbReference type="RuleBase" id="RU003860"/>
    </source>
</evidence>
<reference evidence="3" key="2">
    <citation type="submission" date="2020-09" db="EMBL/GenBank/DDBJ databases">
        <authorList>
            <person name="Sun Q."/>
            <person name="Zhou Y."/>
        </authorList>
    </citation>
    <scope>NUCLEOTIDE SEQUENCE</scope>
    <source>
        <strain evidence="3">CGMCC 1.15758</strain>
    </source>
</reference>
<comment type="caution">
    <text evidence="3">The sequence shown here is derived from an EMBL/GenBank/DDBJ whole genome shotgun (WGS) entry which is preliminary data.</text>
</comment>
<evidence type="ECO:0000313" key="4">
    <source>
        <dbReference type="Proteomes" id="UP000636949"/>
    </source>
</evidence>
<dbReference type="Proteomes" id="UP000636949">
    <property type="component" value="Unassembled WGS sequence"/>
</dbReference>
<name>A0A8J2Z4C5_9GAMM</name>
<dbReference type="InterPro" id="IPR036065">
    <property type="entry name" value="BolA-like_sf"/>
</dbReference>
<reference evidence="3" key="1">
    <citation type="journal article" date="2014" name="Int. J. Syst. Evol. Microbiol.">
        <title>Complete genome sequence of Corynebacterium casei LMG S-19264T (=DSM 44701T), isolated from a smear-ripened cheese.</title>
        <authorList>
            <consortium name="US DOE Joint Genome Institute (JGI-PGF)"/>
            <person name="Walter F."/>
            <person name="Albersmeier A."/>
            <person name="Kalinowski J."/>
            <person name="Ruckert C."/>
        </authorList>
    </citation>
    <scope>NUCLEOTIDE SEQUENCE</scope>
    <source>
        <strain evidence="3">CGMCC 1.15758</strain>
    </source>
</reference>
<sequence length="86" mass="9815">MNTLEKEIIDKLEKAFSPSTLELIDETHKHQKHKQFQAGKSHFKLRIASEQLSSLSTLKAHQAIYTCLGELMQTQIHALSIQIDKS</sequence>
<comment type="similarity">
    <text evidence="1 2">Belongs to the BolA/IbaG family.</text>
</comment>
<dbReference type="PIRSF" id="PIRSF003113">
    <property type="entry name" value="BolA"/>
    <property type="match status" value="1"/>
</dbReference>
<dbReference type="Pfam" id="PF01722">
    <property type="entry name" value="BolA"/>
    <property type="match status" value="1"/>
</dbReference>
<dbReference type="RefSeq" id="WP_117002673.1">
    <property type="nucleotide sequence ID" value="NZ_BMJS01000014.1"/>
</dbReference>
<organism evidence="3 4">
    <name type="scientific">Cysteiniphilum litorale</name>
    <dbReference type="NCBI Taxonomy" id="2056700"/>
    <lineage>
        <taxon>Bacteria</taxon>
        <taxon>Pseudomonadati</taxon>
        <taxon>Pseudomonadota</taxon>
        <taxon>Gammaproteobacteria</taxon>
        <taxon>Thiotrichales</taxon>
        <taxon>Fastidiosibacteraceae</taxon>
        <taxon>Cysteiniphilum</taxon>
    </lineage>
</organism>
<evidence type="ECO:0000256" key="1">
    <source>
        <dbReference type="ARBA" id="ARBA00005578"/>
    </source>
</evidence>
<dbReference type="PANTHER" id="PTHR46229">
    <property type="entry name" value="BOLA TRANSCRIPTION REGULATOR"/>
    <property type="match status" value="1"/>
</dbReference>
<dbReference type="OrthoDB" id="9801469at2"/>
<dbReference type="AlphaFoldDB" id="A0A8J2Z4C5"/>
<evidence type="ECO:0000313" key="3">
    <source>
        <dbReference type="EMBL" id="GGF98380.1"/>
    </source>
</evidence>
<proteinExistence type="inferred from homology"/>
<accession>A0A8J2Z4C5</accession>
<dbReference type="SUPFAM" id="SSF82657">
    <property type="entry name" value="BolA-like"/>
    <property type="match status" value="1"/>
</dbReference>
<protein>
    <recommendedName>
        <fullName evidence="5">BolA family transcriptional regulator</fullName>
    </recommendedName>
</protein>
<dbReference type="PANTHER" id="PTHR46229:SF2">
    <property type="entry name" value="BOLA-LIKE PROTEIN 1"/>
    <property type="match status" value="1"/>
</dbReference>
<gene>
    <name evidence="3" type="ORF">GCM10010995_14530</name>
</gene>
<dbReference type="EMBL" id="BMJS01000014">
    <property type="protein sequence ID" value="GGF98380.1"/>
    <property type="molecule type" value="Genomic_DNA"/>
</dbReference>